<evidence type="ECO:0000313" key="3">
    <source>
        <dbReference type="Proteomes" id="UP000070720"/>
    </source>
</evidence>
<reference evidence="2 3" key="2">
    <citation type="journal article" date="2010" name="Nature">
        <title>Comparative genomics reveals mobile pathogenicity chromosomes in Fusarium.</title>
        <authorList>
            <person name="Ma L.J."/>
            <person name="van der Does H.C."/>
            <person name="Borkovich K.A."/>
            <person name="Coleman J.J."/>
            <person name="Daboussi M.J."/>
            <person name="Di Pietro A."/>
            <person name="Dufresne M."/>
            <person name="Freitag M."/>
            <person name="Grabherr M."/>
            <person name="Henrissat B."/>
            <person name="Houterman P.M."/>
            <person name="Kang S."/>
            <person name="Shim W.B."/>
            <person name="Woloshuk C."/>
            <person name="Xie X."/>
            <person name="Xu J.R."/>
            <person name="Antoniw J."/>
            <person name="Baker S.E."/>
            <person name="Bluhm B.H."/>
            <person name="Breakspear A."/>
            <person name="Brown D.W."/>
            <person name="Butchko R.A."/>
            <person name="Chapman S."/>
            <person name="Coulson R."/>
            <person name="Coutinho P.M."/>
            <person name="Danchin E.G."/>
            <person name="Diener A."/>
            <person name="Gale L.R."/>
            <person name="Gardiner D.M."/>
            <person name="Goff S."/>
            <person name="Hammond-Kosack K.E."/>
            <person name="Hilburn K."/>
            <person name="Hua-Van A."/>
            <person name="Jonkers W."/>
            <person name="Kazan K."/>
            <person name="Kodira C.D."/>
            <person name="Koehrsen M."/>
            <person name="Kumar L."/>
            <person name="Lee Y.H."/>
            <person name="Li L."/>
            <person name="Manners J.M."/>
            <person name="Miranda-Saavedra D."/>
            <person name="Mukherjee M."/>
            <person name="Park G."/>
            <person name="Park J."/>
            <person name="Park S.Y."/>
            <person name="Proctor R.H."/>
            <person name="Regev A."/>
            <person name="Ruiz-Roldan M.C."/>
            <person name="Sain D."/>
            <person name="Sakthikumar S."/>
            <person name="Sykes S."/>
            <person name="Schwartz D.C."/>
            <person name="Turgeon B.G."/>
            <person name="Wapinski I."/>
            <person name="Yoder O."/>
            <person name="Young S."/>
            <person name="Zeng Q."/>
            <person name="Zhou S."/>
            <person name="Galagan J."/>
            <person name="Cuomo C.A."/>
            <person name="Kistler H.C."/>
            <person name="Rep M."/>
        </authorList>
    </citation>
    <scope>GENOME REANNOTATION</scope>
    <source>
        <strain evidence="3">ATCC MYA-4620 / CBS 123657 / FGSC 9075 / NRRL 31084 / PH-1</strain>
        <strain evidence="2">PH-1 / ATCC MYA-4620 / FGSC 9075 / NRRL 31084</strain>
    </source>
</reference>
<dbReference type="InParanoid" id="A0A098DH89"/>
<evidence type="ECO:0000313" key="2">
    <source>
        <dbReference type="EnsemblFungi" id="CEF77802"/>
    </source>
</evidence>
<accession>A0A098DH89</accession>
<sequence length="68" mass="7960">MYLTEAIEEDIGCPNYRRAIPVFFREIMISLDDIYPQDRRDLKKRASIKYIRDSLNGPQGGPIIRFPS</sequence>
<name>A0A098DH89_GIBZE</name>
<reference evidence="2 3" key="1">
    <citation type="journal article" date="2007" name="Science">
        <title>The Fusarium graminearum genome reveals a link between localized polymorphism and pathogen specialization.</title>
        <authorList>
            <person name="Cuomo C.A."/>
            <person name="Gueldener U."/>
            <person name="Xu J.-R."/>
            <person name="Trail F."/>
            <person name="Turgeon B.G."/>
            <person name="Di Pietro A."/>
            <person name="Walton J.D."/>
            <person name="Ma L.-J."/>
            <person name="Baker S.E."/>
            <person name="Rep M."/>
            <person name="Adam G."/>
            <person name="Antoniw J."/>
            <person name="Baldwin T."/>
            <person name="Calvo S.E."/>
            <person name="Chang Y.-L."/>
            <person name="DeCaprio D."/>
            <person name="Gale L.R."/>
            <person name="Gnerre S."/>
            <person name="Goswami R.S."/>
            <person name="Hammond-Kosack K."/>
            <person name="Harris L.J."/>
            <person name="Hilburn K."/>
            <person name="Kennell J.C."/>
            <person name="Kroken S."/>
            <person name="Magnuson J.K."/>
            <person name="Mannhaupt G."/>
            <person name="Mauceli E.W."/>
            <person name="Mewes H.-W."/>
            <person name="Mitterbauer R."/>
            <person name="Muehlbauer G."/>
            <person name="Muensterkoetter M."/>
            <person name="Nelson D."/>
            <person name="O'Donnell K."/>
            <person name="Ouellet T."/>
            <person name="Qi W."/>
            <person name="Quesneville H."/>
            <person name="Roncero M.I.G."/>
            <person name="Seong K.-Y."/>
            <person name="Tetko I.V."/>
            <person name="Urban M."/>
            <person name="Waalwijk C."/>
            <person name="Ward T.J."/>
            <person name="Yao J."/>
            <person name="Birren B.W."/>
            <person name="Kistler H.C."/>
        </authorList>
    </citation>
    <scope>NUCLEOTIDE SEQUENCE [LARGE SCALE GENOMIC DNA]</scope>
    <source>
        <strain evidence="3">ATCC MYA-4620 / CBS 123657 / FGSC 9075 / NRRL 31084 / PH-1</strain>
        <strain evidence="2">PH-1 / ATCC MYA-4620 / FGSC 9075 / NRRL 31084</strain>
    </source>
</reference>
<keyword evidence="3" id="KW-1185">Reference proteome</keyword>
<protein>
    <submittedName>
        <fullName evidence="1">Chromosome 2, complete genome</fullName>
    </submittedName>
</protein>
<reference evidence="2" key="4">
    <citation type="submission" date="2017-01" db="UniProtKB">
        <authorList>
            <consortium name="EnsemblFungi"/>
        </authorList>
    </citation>
    <scope>IDENTIFICATION</scope>
    <source>
        <strain evidence="2">PH-1 / ATCC MYA-4620 / FGSC 9075 / NRRL 31084</strain>
    </source>
</reference>
<gene>
    <name evidence="1" type="ORF">FGRAMPH1_01T11999</name>
</gene>
<dbReference type="VEuPathDB" id="FungiDB:FGRAMPH1_01G11999"/>
<dbReference type="EMBL" id="HG970333">
    <property type="protein sequence ID" value="CEF77802.1"/>
    <property type="molecule type" value="Genomic_DNA"/>
</dbReference>
<accession>A0A0E0S2S7</accession>
<dbReference type="AlphaFoldDB" id="A0A098DH89"/>
<dbReference type="EnsemblFungi" id="CEF77802">
    <property type="protein sequence ID" value="CEF77802"/>
    <property type="gene ID" value="FGRRES_15170"/>
</dbReference>
<evidence type="ECO:0000313" key="1">
    <source>
        <dbReference type="EMBL" id="CEF77802.1"/>
    </source>
</evidence>
<organism evidence="1 3">
    <name type="scientific">Gibberella zeae (strain ATCC MYA-4620 / CBS 123657 / FGSC 9075 / NRRL 31084 / PH-1)</name>
    <name type="common">Wheat head blight fungus</name>
    <name type="synonym">Fusarium graminearum</name>
    <dbReference type="NCBI Taxonomy" id="229533"/>
    <lineage>
        <taxon>Eukaryota</taxon>
        <taxon>Fungi</taxon>
        <taxon>Dikarya</taxon>
        <taxon>Ascomycota</taxon>
        <taxon>Pezizomycotina</taxon>
        <taxon>Sordariomycetes</taxon>
        <taxon>Hypocreomycetidae</taxon>
        <taxon>Hypocreales</taxon>
        <taxon>Nectriaceae</taxon>
        <taxon>Fusarium</taxon>
    </lineage>
</organism>
<reference evidence="1 3" key="3">
    <citation type="journal article" date="2015" name="BMC Genomics">
        <title>The completed genome sequence of the pathogenic ascomycete fungus Fusarium graminearum.</title>
        <authorList>
            <person name="King R."/>
            <person name="Urban M."/>
            <person name="Hammond-Kosack M.C."/>
            <person name="Hassani-Pak K."/>
            <person name="Hammond-Kosack K.E."/>
        </authorList>
    </citation>
    <scope>NUCLEOTIDE SEQUENCE [LARGE SCALE GENOMIC DNA]</scope>
    <source>
        <strain evidence="3">ATCC MYA-4620 / CBS 123657 / FGSC 9075 / NRRL 31084 / PH-1</strain>
        <strain evidence="1">PH-1</strain>
    </source>
</reference>
<dbReference type="Proteomes" id="UP000070720">
    <property type="component" value="Chromosome 2"/>
</dbReference>
<proteinExistence type="predicted"/>